<dbReference type="PANTHER" id="PTHR44858">
    <property type="entry name" value="TETRATRICOPEPTIDE REPEAT PROTEIN 6"/>
    <property type="match status" value="1"/>
</dbReference>
<dbReference type="InterPro" id="IPR019734">
    <property type="entry name" value="TPR_rpt"/>
</dbReference>
<dbReference type="InterPro" id="IPR011990">
    <property type="entry name" value="TPR-like_helical_dom_sf"/>
</dbReference>
<evidence type="ECO:0000256" key="1">
    <source>
        <dbReference type="ARBA" id="ARBA00022737"/>
    </source>
</evidence>
<keyword evidence="2 3" id="KW-0802">TPR repeat</keyword>
<keyword evidence="1" id="KW-0677">Repeat</keyword>
<organism evidence="5 6">
    <name type="scientific">Roseovarius bejariae</name>
    <dbReference type="NCBI Taxonomy" id="2576383"/>
    <lineage>
        <taxon>Bacteria</taxon>
        <taxon>Pseudomonadati</taxon>
        <taxon>Pseudomonadota</taxon>
        <taxon>Alphaproteobacteria</taxon>
        <taxon>Rhodobacterales</taxon>
        <taxon>Roseobacteraceae</taxon>
        <taxon>Roseovarius</taxon>
    </lineage>
</organism>
<dbReference type="Gene3D" id="1.25.40.10">
    <property type="entry name" value="Tetratricopeptide repeat domain"/>
    <property type="match status" value="1"/>
</dbReference>
<comment type="caution">
    <text evidence="5">The sequence shown here is derived from an EMBL/GenBank/DDBJ whole genome shotgun (WGS) entry which is preliminary data.</text>
</comment>
<proteinExistence type="predicted"/>
<dbReference type="Proteomes" id="UP000564704">
    <property type="component" value="Unassembled WGS sequence"/>
</dbReference>
<dbReference type="EMBL" id="SZWE01000001">
    <property type="protein sequence ID" value="MRU14622.1"/>
    <property type="molecule type" value="Genomic_DNA"/>
</dbReference>
<gene>
    <name evidence="5" type="ORF">FDP25_04170</name>
</gene>
<dbReference type="PROSITE" id="PS50005">
    <property type="entry name" value="TPR"/>
    <property type="match status" value="1"/>
</dbReference>
<evidence type="ECO:0000313" key="5">
    <source>
        <dbReference type="EMBL" id="MRU14622.1"/>
    </source>
</evidence>
<sequence length="182" mass="19926">MSIRALAFAIVLATPGWADCPAPPDHADALDGLIAQARTAPDEAAGRALASRMWEIWAQAPDGHAQDLLDSGVSRREMYDYGSAMKAFDALVAYCPDYAEGYNQRGFIHFLREDFEKALPELDAALDRQPRHVAARAGRALTLMALGRKAEAALELRAALEMNPWLGERHLLPVLETGEDDL</sequence>
<accession>A0A844CIW8</accession>
<evidence type="ECO:0000256" key="2">
    <source>
        <dbReference type="ARBA" id="ARBA00022803"/>
    </source>
</evidence>
<name>A0A844CIW8_9RHOB</name>
<dbReference type="SMART" id="SM00028">
    <property type="entry name" value="TPR"/>
    <property type="match status" value="3"/>
</dbReference>
<feature type="repeat" description="TPR" evidence="3">
    <location>
        <begin position="99"/>
        <end position="132"/>
    </location>
</feature>
<dbReference type="InterPro" id="IPR050498">
    <property type="entry name" value="Ycf3"/>
</dbReference>
<dbReference type="Pfam" id="PF13181">
    <property type="entry name" value="TPR_8"/>
    <property type="match status" value="1"/>
</dbReference>
<dbReference type="SUPFAM" id="SSF48452">
    <property type="entry name" value="TPR-like"/>
    <property type="match status" value="1"/>
</dbReference>
<keyword evidence="4" id="KW-0732">Signal</keyword>
<dbReference type="PANTHER" id="PTHR44858:SF1">
    <property type="entry name" value="UDP-N-ACETYLGLUCOSAMINE--PEPTIDE N-ACETYLGLUCOSAMINYLTRANSFERASE SPINDLY-RELATED"/>
    <property type="match status" value="1"/>
</dbReference>
<feature type="chain" id="PRO_5032303322" evidence="4">
    <location>
        <begin position="19"/>
        <end position="182"/>
    </location>
</feature>
<dbReference type="AlphaFoldDB" id="A0A844CIW8"/>
<keyword evidence="6" id="KW-1185">Reference proteome</keyword>
<dbReference type="RefSeq" id="WP_154149219.1">
    <property type="nucleotide sequence ID" value="NZ_SZWE01000001.1"/>
</dbReference>
<dbReference type="OrthoDB" id="9815010at2"/>
<evidence type="ECO:0000256" key="4">
    <source>
        <dbReference type="SAM" id="SignalP"/>
    </source>
</evidence>
<evidence type="ECO:0000313" key="6">
    <source>
        <dbReference type="Proteomes" id="UP000564704"/>
    </source>
</evidence>
<feature type="signal peptide" evidence="4">
    <location>
        <begin position="1"/>
        <end position="18"/>
    </location>
</feature>
<reference evidence="5 6" key="1">
    <citation type="submission" date="2019-05" db="EMBL/GenBank/DDBJ databases">
        <title>Roseovarius bejariae sp. nov., a moderately halophylic bacterium isolated from a saline soil in Rambla Salada (Murcia).</title>
        <authorList>
            <person name="Castro D.J."/>
            <person name="Gomez-Altuve A."/>
            <person name="Reina J.C."/>
            <person name="Rodriguez M."/>
            <person name="Sampedro I."/>
            <person name="Llamas I."/>
            <person name="Martinez-Checa F."/>
        </authorList>
    </citation>
    <scope>NUCLEOTIDE SEQUENCE [LARGE SCALE GENOMIC DNA]</scope>
    <source>
        <strain evidence="5 6">A21</strain>
    </source>
</reference>
<evidence type="ECO:0000256" key="3">
    <source>
        <dbReference type="PROSITE-ProRule" id="PRU00339"/>
    </source>
</evidence>
<protein>
    <submittedName>
        <fullName evidence="5">Tetratricopeptide repeat protein</fullName>
    </submittedName>
</protein>